<keyword evidence="3" id="KW-1185">Reference proteome</keyword>
<evidence type="ECO:0000256" key="1">
    <source>
        <dbReference type="SAM" id="Phobius"/>
    </source>
</evidence>
<feature type="transmembrane region" description="Helical" evidence="1">
    <location>
        <begin position="66"/>
        <end position="86"/>
    </location>
</feature>
<evidence type="ECO:0000313" key="3">
    <source>
        <dbReference type="Proteomes" id="UP001319865"/>
    </source>
</evidence>
<feature type="transmembrane region" description="Helical" evidence="1">
    <location>
        <begin position="36"/>
        <end position="54"/>
    </location>
</feature>
<proteinExistence type="predicted"/>
<dbReference type="RefSeq" id="WP_229331511.1">
    <property type="nucleotide sequence ID" value="NZ_AP025183.1"/>
</dbReference>
<dbReference type="Proteomes" id="UP001319865">
    <property type="component" value="Chromosome"/>
</dbReference>
<reference evidence="2 3" key="1">
    <citation type="journal article" date="2022" name="Int. J. Syst. Evol. Microbiol.">
        <title>Flavobacterium ammonificans sp. nov. and Flavobacterium ammoniigenes sp. nov., ammonifying bacteria isolated from surface river water.</title>
        <authorList>
            <person name="Watanabe K."/>
            <person name="Kitamura T."/>
            <person name="Ogata Y."/>
            <person name="Shindo C."/>
            <person name="Suda W."/>
        </authorList>
    </citation>
    <scope>NUCLEOTIDE SEQUENCE [LARGE SCALE GENOMIC DNA]</scope>
    <source>
        <strain evidence="2 3">GENT11</strain>
    </source>
</reference>
<feature type="transmembrane region" description="Helical" evidence="1">
    <location>
        <begin position="186"/>
        <end position="219"/>
    </location>
</feature>
<keyword evidence="1" id="KW-0472">Membrane</keyword>
<keyword evidence="1" id="KW-1133">Transmembrane helix</keyword>
<evidence type="ECO:0008006" key="4">
    <source>
        <dbReference type="Google" id="ProtNLM"/>
    </source>
</evidence>
<accession>A0ABM7UZA9</accession>
<organism evidence="2 3">
    <name type="scientific">Flavobacterium ammonificans</name>
    <dbReference type="NCBI Taxonomy" id="1751056"/>
    <lineage>
        <taxon>Bacteria</taxon>
        <taxon>Pseudomonadati</taxon>
        <taxon>Bacteroidota</taxon>
        <taxon>Flavobacteriia</taxon>
        <taxon>Flavobacteriales</taxon>
        <taxon>Flavobacteriaceae</taxon>
        <taxon>Flavobacterium</taxon>
    </lineage>
</organism>
<feature type="transmembrane region" description="Helical" evidence="1">
    <location>
        <begin position="114"/>
        <end position="133"/>
    </location>
</feature>
<evidence type="ECO:0000313" key="2">
    <source>
        <dbReference type="EMBL" id="BDB52622.1"/>
    </source>
</evidence>
<reference evidence="2 3" key="2">
    <citation type="journal article" date="2022" name="Microorganisms">
        <title>Complete Genome Sequences of Two Flavobacterium ammonificans Strains and a Flavobacterium ammoniigenes Strain of Ammonifying Bacterioplankton Isolated from Surface River Water.</title>
        <authorList>
            <person name="Suda W."/>
            <person name="Ogata Y."/>
            <person name="Shindo C."/>
            <person name="Watanabe K."/>
        </authorList>
    </citation>
    <scope>NUCLEOTIDE SEQUENCE [LARGE SCALE GENOMIC DNA]</scope>
    <source>
        <strain evidence="2 3">GENT11</strain>
    </source>
</reference>
<dbReference type="EMBL" id="AP025183">
    <property type="protein sequence ID" value="BDB52622.1"/>
    <property type="molecule type" value="Genomic_DNA"/>
</dbReference>
<gene>
    <name evidence="2" type="ORF">GENT11_09340</name>
</gene>
<name>A0ABM7UZA9_9FLAO</name>
<sequence length="247" mass="28711">MSKIKIYLDFYIKSSIHVGLAVFSLVQLSFTQLNSYAFLVFFGTIVGYNFLKYSKWFGFKNVFDKKVNVILSVSLIASIVCLLLFFRQEYYIQIHLLIALLLVVLYPSFRKIGWVKPFFVAFVVTFITVYIPLMNHEEVIVISLQRFLLLSSVMIPFEISDSTTDSVALKTLPHWFGIQRTKQMGYVLVVLFCVVSFHALDCLYPCFIYALSSVVAIYFSSVNRSWYYTLLWVESLPVFWLLISLFD</sequence>
<feature type="transmembrane region" description="Helical" evidence="1">
    <location>
        <begin position="225"/>
        <end position="246"/>
    </location>
</feature>
<keyword evidence="1" id="KW-0812">Transmembrane</keyword>
<feature type="transmembrane region" description="Helical" evidence="1">
    <location>
        <begin position="92"/>
        <end position="109"/>
    </location>
</feature>
<feature type="transmembrane region" description="Helical" evidence="1">
    <location>
        <begin position="12"/>
        <end position="30"/>
    </location>
</feature>
<protein>
    <recommendedName>
        <fullName evidence="4">Prenyltransferase</fullName>
    </recommendedName>
</protein>